<dbReference type="EMBL" id="JAPNOA010000018">
    <property type="protein sequence ID" value="MCY0964524.1"/>
    <property type="molecule type" value="Genomic_DNA"/>
</dbReference>
<accession>A0A9X3IS52</accession>
<dbReference type="InterPro" id="IPR046879">
    <property type="entry name" value="KANL3/Tex30_Abhydrolase"/>
</dbReference>
<protein>
    <submittedName>
        <fullName evidence="2">Alpha/beta hydrolase</fullName>
    </submittedName>
</protein>
<evidence type="ECO:0000259" key="1">
    <source>
        <dbReference type="Pfam" id="PF20408"/>
    </source>
</evidence>
<dbReference type="GO" id="GO:0016787">
    <property type="term" value="F:hydrolase activity"/>
    <property type="evidence" value="ECO:0007669"/>
    <property type="project" value="UniProtKB-KW"/>
</dbReference>
<dbReference type="Proteomes" id="UP001150830">
    <property type="component" value="Unassembled WGS sequence"/>
</dbReference>
<feature type="domain" description="KANL3/Tex30 alpha/beta hydrolase-like" evidence="1">
    <location>
        <begin position="27"/>
        <end position="225"/>
    </location>
</feature>
<dbReference type="InterPro" id="IPR029058">
    <property type="entry name" value="AB_hydrolase_fold"/>
</dbReference>
<dbReference type="PANTHER" id="PTHR13136:SF11">
    <property type="entry name" value="TESTIS-EXPRESSED PROTEIN 30"/>
    <property type="match status" value="1"/>
</dbReference>
<gene>
    <name evidence="2" type="ORF">OUO13_04940</name>
</gene>
<dbReference type="SUPFAM" id="SSF53474">
    <property type="entry name" value="alpha/beta-Hydrolases"/>
    <property type="match status" value="1"/>
</dbReference>
<evidence type="ECO:0000313" key="3">
    <source>
        <dbReference type="Proteomes" id="UP001150830"/>
    </source>
</evidence>
<comment type="caution">
    <text evidence="2">The sequence shown here is derived from an EMBL/GenBank/DDBJ whole genome shotgun (WGS) entry which is preliminary data.</text>
</comment>
<keyword evidence="3" id="KW-1185">Reference proteome</keyword>
<organism evidence="2 3">
    <name type="scientific">Parathalassolituus penaei</name>
    <dbReference type="NCBI Taxonomy" id="2997323"/>
    <lineage>
        <taxon>Bacteria</taxon>
        <taxon>Pseudomonadati</taxon>
        <taxon>Pseudomonadota</taxon>
        <taxon>Gammaproteobacteria</taxon>
        <taxon>Oceanospirillales</taxon>
        <taxon>Oceanospirillaceae</taxon>
        <taxon>Parathalassolituus</taxon>
    </lineage>
</organism>
<dbReference type="Gene3D" id="3.40.50.1820">
    <property type="entry name" value="alpha/beta hydrolase"/>
    <property type="match status" value="1"/>
</dbReference>
<proteinExistence type="predicted"/>
<keyword evidence="2" id="KW-0378">Hydrolase</keyword>
<dbReference type="RefSeq" id="WP_283172740.1">
    <property type="nucleotide sequence ID" value="NZ_JAPNOA010000018.1"/>
</dbReference>
<sequence length="230" mass="25297">MGEKILENKYQRTINERFFVDGYLTDPCVLLLHGSGAGCEHEWMVSMARRLAAQGLLVLRTNFAWMEKAVARGKPCPPPRADKLVLELELLVLEIGRPLVIVGKSLGGRIGSMLVAESASAASGYIRGTVCLGYPFHSQSKPEQWRTAHWPLVGVPMLVMQGESDPFGRRDEVEAHLGSGECGKNAHIQLQWWPDGDHDLLPRKRSGISGEGQLQACAQQIGDFVRALSV</sequence>
<dbReference type="InterPro" id="IPR026555">
    <property type="entry name" value="NSL3/Tex30"/>
</dbReference>
<dbReference type="Pfam" id="PF20408">
    <property type="entry name" value="Abhydrolase_11"/>
    <property type="match status" value="1"/>
</dbReference>
<dbReference type="AlphaFoldDB" id="A0A9X3IS52"/>
<dbReference type="PANTHER" id="PTHR13136">
    <property type="entry name" value="TESTIS DEVELOPMENT PROTEIN PRTD"/>
    <property type="match status" value="1"/>
</dbReference>
<reference evidence="2" key="1">
    <citation type="submission" date="2022-11" db="EMBL/GenBank/DDBJ databases">
        <title>Parathalassolutuus dongxingensis gen. nov., sp. nov., a novel member of family Oceanospirillaceae isolated from a coastal shrimp pond in Guangxi, China.</title>
        <authorList>
            <person name="Chen H."/>
        </authorList>
    </citation>
    <scope>NUCLEOTIDE SEQUENCE</scope>
    <source>
        <strain evidence="2">G-43</strain>
    </source>
</reference>
<evidence type="ECO:0000313" key="2">
    <source>
        <dbReference type="EMBL" id="MCY0964524.1"/>
    </source>
</evidence>
<name>A0A9X3IS52_9GAMM</name>